<evidence type="ECO:0000259" key="2">
    <source>
        <dbReference type="Pfam" id="PF07727"/>
    </source>
</evidence>
<reference evidence="5" key="1">
    <citation type="submission" date="2025-08" db="UniProtKB">
        <authorList>
            <consortium name="RefSeq"/>
        </authorList>
    </citation>
    <scope>IDENTIFICATION</scope>
    <source>
        <tissue evidence="5">Leaves</tissue>
    </source>
</reference>
<dbReference type="SUPFAM" id="SSF53098">
    <property type="entry name" value="Ribonuclease H-like"/>
    <property type="match status" value="1"/>
</dbReference>
<dbReference type="InterPro" id="IPR054722">
    <property type="entry name" value="PolX-like_BBD"/>
</dbReference>
<dbReference type="InterPro" id="IPR043502">
    <property type="entry name" value="DNA/RNA_pol_sf"/>
</dbReference>
<keyword evidence="4" id="KW-1185">Reference proteome</keyword>
<dbReference type="GeneID" id="140013443"/>
<sequence length="651" mass="73784">MESNGENLEEVRVVVKVLRSLTAKFHTKKIVLEATKDLDNLSLAELEGELLTYEMSLNQQPSDTVEEVLQAKMDHSKGKEEVNRMDTNQKGQNFRDRGRQGTGNFRGHGREVYAKVAENSSDREETLLFSSSTSKESMKNDWFIDSGCSNHMCCKKEMFSDLDESFYTSVRFGNNEKVPVLGKGKIRIILQDGSSNFISDVFYVPILYHNLLSLGQLSKKGYDLHFKYGEGTISDGKLGLIAKNGVAERKNRTVMDEVRSVMHSKGIPKSFWAEAVSCAIYVLSRCPTRCNFGKTPQEVWTDMKPDFSFQDCEPVSFEEATKDDRWVRAMDEEIHAIEKNDTQKLTTIPPEKKPIGVKWGYVEQSAGYVRKGQENKVYRLKKALYGLKQAPRAWYTHINTYFIKHDFLRCSYEHTLYIKFNPGGAVLIVCLYVDDLIFTGNNSKLISEFREAMISQFEMTDLGLMSYFLGIEVHQLDGGIFISQKKYASDILKKFKMDVAKPMMTPVKENLKLTKDGTGDFVDATYFRRLVGSLRYLTSTRPDITYGIGLISRFMESPRQSHLQAGKRILIYIQGTQSDGIFYSSSHGNNLVGYTDSDWAGDIIQRRSTSGYALYLGFGVFSWSSKKQQVIALSTVEAEYMAATSSATQAL</sequence>
<evidence type="ECO:0000313" key="5">
    <source>
        <dbReference type="RefSeq" id="XP_071918826.1"/>
    </source>
</evidence>
<keyword evidence="1" id="KW-0378">Hydrolase</keyword>
<dbReference type="SUPFAM" id="SSF56672">
    <property type="entry name" value="DNA/RNA polymerases"/>
    <property type="match status" value="1"/>
</dbReference>
<dbReference type="RefSeq" id="XP_071918826.1">
    <property type="nucleotide sequence ID" value="XM_072062725.1"/>
</dbReference>
<keyword evidence="1" id="KW-0645">Protease</keyword>
<evidence type="ECO:0000256" key="1">
    <source>
        <dbReference type="ARBA" id="ARBA00022750"/>
    </source>
</evidence>
<evidence type="ECO:0008006" key="6">
    <source>
        <dbReference type="Google" id="ProtNLM"/>
    </source>
</evidence>
<feature type="domain" description="Retrovirus-related Pol polyprotein from transposon TNT 1-94-like beta-barrel" evidence="3">
    <location>
        <begin position="142"/>
        <end position="222"/>
    </location>
</feature>
<protein>
    <recommendedName>
        <fullName evidence="6">Reverse transcriptase Ty1/copia-type domain-containing protein</fullName>
    </recommendedName>
</protein>
<dbReference type="Gene3D" id="3.30.420.10">
    <property type="entry name" value="Ribonuclease H-like superfamily/Ribonuclease H"/>
    <property type="match status" value="1"/>
</dbReference>
<dbReference type="InterPro" id="IPR012337">
    <property type="entry name" value="RNaseH-like_sf"/>
</dbReference>
<feature type="domain" description="Reverse transcriptase Ty1/copia-type" evidence="2">
    <location>
        <begin position="361"/>
        <end position="508"/>
    </location>
</feature>
<dbReference type="Pfam" id="PF22936">
    <property type="entry name" value="Pol_BBD"/>
    <property type="match status" value="1"/>
</dbReference>
<evidence type="ECO:0000259" key="3">
    <source>
        <dbReference type="Pfam" id="PF22936"/>
    </source>
</evidence>
<dbReference type="PANTHER" id="PTHR11439">
    <property type="entry name" value="GAG-POL-RELATED RETROTRANSPOSON"/>
    <property type="match status" value="1"/>
</dbReference>
<dbReference type="PANTHER" id="PTHR11439:SF517">
    <property type="entry name" value="CYSTEINE-RICH RLK (RECEPTOR-LIKE PROTEIN KINASE) 8"/>
    <property type="match status" value="1"/>
</dbReference>
<dbReference type="Pfam" id="PF07727">
    <property type="entry name" value="RVT_2"/>
    <property type="match status" value="1"/>
</dbReference>
<dbReference type="InterPro" id="IPR036397">
    <property type="entry name" value="RNaseH_sf"/>
</dbReference>
<organism evidence="4 5">
    <name type="scientific">Coffea arabica</name>
    <name type="common">Arabian coffee</name>
    <dbReference type="NCBI Taxonomy" id="13443"/>
    <lineage>
        <taxon>Eukaryota</taxon>
        <taxon>Viridiplantae</taxon>
        <taxon>Streptophyta</taxon>
        <taxon>Embryophyta</taxon>
        <taxon>Tracheophyta</taxon>
        <taxon>Spermatophyta</taxon>
        <taxon>Magnoliopsida</taxon>
        <taxon>eudicotyledons</taxon>
        <taxon>Gunneridae</taxon>
        <taxon>Pentapetalae</taxon>
        <taxon>asterids</taxon>
        <taxon>lamiids</taxon>
        <taxon>Gentianales</taxon>
        <taxon>Rubiaceae</taxon>
        <taxon>Ixoroideae</taxon>
        <taxon>Gardenieae complex</taxon>
        <taxon>Bertiereae - Coffeeae clade</taxon>
        <taxon>Coffeeae</taxon>
        <taxon>Coffea</taxon>
    </lineage>
</organism>
<dbReference type="InterPro" id="IPR013103">
    <property type="entry name" value="RVT_2"/>
</dbReference>
<name>A0ABM4VH18_COFAR</name>
<evidence type="ECO:0000313" key="4">
    <source>
        <dbReference type="Proteomes" id="UP001652660"/>
    </source>
</evidence>
<dbReference type="Proteomes" id="UP001652660">
    <property type="component" value="Chromosome 8c"/>
</dbReference>
<accession>A0ABM4VH18</accession>
<proteinExistence type="predicted"/>
<dbReference type="CDD" id="cd09272">
    <property type="entry name" value="RNase_HI_RT_Ty1"/>
    <property type="match status" value="1"/>
</dbReference>
<gene>
    <name evidence="5" type="primary">LOC140013443</name>
</gene>
<keyword evidence="1" id="KW-0064">Aspartyl protease</keyword>